<gene>
    <name evidence="2" type="ORF">H0235_015834</name>
</gene>
<evidence type="ECO:0000256" key="1">
    <source>
        <dbReference type="SAM" id="Phobius"/>
    </source>
</evidence>
<protein>
    <submittedName>
        <fullName evidence="2">Uncharacterized protein</fullName>
    </submittedName>
</protein>
<reference evidence="2" key="1">
    <citation type="journal article" date="2020" name="G3 (Bethesda)">
        <title>High-Quality Assemblies for Three Invasive Social Wasps from the &lt;i&gt;Vespula&lt;/i&gt; Genus.</title>
        <authorList>
            <person name="Harrop T.W.R."/>
            <person name="Guhlin J."/>
            <person name="McLaughlin G.M."/>
            <person name="Permina E."/>
            <person name="Stockwell P."/>
            <person name="Gilligan J."/>
            <person name="Le Lec M.F."/>
            <person name="Gruber M.A.M."/>
            <person name="Quinn O."/>
            <person name="Lovegrove M."/>
            <person name="Duncan E.J."/>
            <person name="Remnant E.J."/>
            <person name="Van Eeckhoven J."/>
            <person name="Graham B."/>
            <person name="Knapp R.A."/>
            <person name="Langford K.W."/>
            <person name="Kronenberg Z."/>
            <person name="Press M.O."/>
            <person name="Eacker S.M."/>
            <person name="Wilson-Rankin E.E."/>
            <person name="Purcell J."/>
            <person name="Lester P.J."/>
            <person name="Dearden P.K."/>
        </authorList>
    </citation>
    <scope>NUCLEOTIDE SEQUENCE</scope>
    <source>
        <strain evidence="2">Volc-1</strain>
    </source>
</reference>
<keyword evidence="1" id="KW-1133">Transmembrane helix</keyword>
<keyword evidence="3" id="KW-1185">Reference proteome</keyword>
<dbReference type="AlphaFoldDB" id="A0A834N8G9"/>
<sequence length="106" mass="11495">MLEAPQAAPVERTSAAPAAVAIVVVVVVVVVVVTLVEESREEYLESLLREFGGVSDISKTCWILQKSKGALIKADEFLLSLFVTSWCNTQTSGSTEQMPVLLWTNV</sequence>
<feature type="transmembrane region" description="Helical" evidence="1">
    <location>
        <begin position="15"/>
        <end position="36"/>
    </location>
</feature>
<dbReference type="EMBL" id="JACSDY010000018">
    <property type="protein sequence ID" value="KAF7400097.1"/>
    <property type="molecule type" value="Genomic_DNA"/>
</dbReference>
<evidence type="ECO:0000313" key="3">
    <source>
        <dbReference type="Proteomes" id="UP000600918"/>
    </source>
</evidence>
<accession>A0A834N8G9</accession>
<name>A0A834N8G9_VESPE</name>
<comment type="caution">
    <text evidence="2">The sequence shown here is derived from an EMBL/GenBank/DDBJ whole genome shotgun (WGS) entry which is preliminary data.</text>
</comment>
<keyword evidence="1" id="KW-0812">Transmembrane</keyword>
<organism evidence="2 3">
    <name type="scientific">Vespula pensylvanica</name>
    <name type="common">Western yellow jacket</name>
    <name type="synonym">Wasp</name>
    <dbReference type="NCBI Taxonomy" id="30213"/>
    <lineage>
        <taxon>Eukaryota</taxon>
        <taxon>Metazoa</taxon>
        <taxon>Ecdysozoa</taxon>
        <taxon>Arthropoda</taxon>
        <taxon>Hexapoda</taxon>
        <taxon>Insecta</taxon>
        <taxon>Pterygota</taxon>
        <taxon>Neoptera</taxon>
        <taxon>Endopterygota</taxon>
        <taxon>Hymenoptera</taxon>
        <taxon>Apocrita</taxon>
        <taxon>Aculeata</taxon>
        <taxon>Vespoidea</taxon>
        <taxon>Vespidae</taxon>
        <taxon>Vespinae</taxon>
        <taxon>Vespula</taxon>
    </lineage>
</organism>
<dbReference type="Proteomes" id="UP000600918">
    <property type="component" value="Unassembled WGS sequence"/>
</dbReference>
<evidence type="ECO:0000313" key="2">
    <source>
        <dbReference type="EMBL" id="KAF7400097.1"/>
    </source>
</evidence>
<proteinExistence type="predicted"/>
<keyword evidence="1" id="KW-0472">Membrane</keyword>